<dbReference type="RefSeq" id="WP_377127770.1">
    <property type="nucleotide sequence ID" value="NZ_JBHRSD010000039.1"/>
</dbReference>
<gene>
    <name evidence="2" type="ORF">ACFOEE_18280</name>
</gene>
<dbReference type="InterPro" id="IPR057271">
    <property type="entry name" value="YagK_YfjJ_C"/>
</dbReference>
<name>A0ABV7CPK7_9GAMM</name>
<reference evidence="3" key="1">
    <citation type="journal article" date="2019" name="Int. J. Syst. Evol. Microbiol.">
        <title>The Global Catalogue of Microorganisms (GCM) 10K type strain sequencing project: providing services to taxonomists for standard genome sequencing and annotation.</title>
        <authorList>
            <consortium name="The Broad Institute Genomics Platform"/>
            <consortium name="The Broad Institute Genome Sequencing Center for Infectious Disease"/>
            <person name="Wu L."/>
            <person name="Ma J."/>
        </authorList>
    </citation>
    <scope>NUCLEOTIDE SEQUENCE [LARGE SCALE GENOMIC DNA]</scope>
    <source>
        <strain evidence="3">KCTC 42730</strain>
    </source>
</reference>
<feature type="domain" description="YagK/YfjJ C-terminal" evidence="1">
    <location>
        <begin position="45"/>
        <end position="219"/>
    </location>
</feature>
<protein>
    <submittedName>
        <fullName evidence="2">Inovirus Gp2 family protein</fullName>
    </submittedName>
</protein>
<accession>A0ABV7CPK7</accession>
<evidence type="ECO:0000313" key="2">
    <source>
        <dbReference type="EMBL" id="MFC3034458.1"/>
    </source>
</evidence>
<evidence type="ECO:0000259" key="1">
    <source>
        <dbReference type="Pfam" id="PF11726"/>
    </source>
</evidence>
<dbReference type="Proteomes" id="UP001595453">
    <property type="component" value="Unassembled WGS sequence"/>
</dbReference>
<dbReference type="EMBL" id="JBHRSD010000039">
    <property type="protein sequence ID" value="MFC3034458.1"/>
    <property type="molecule type" value="Genomic_DNA"/>
</dbReference>
<dbReference type="Pfam" id="PF11726">
    <property type="entry name" value="YagK_YfjJ_C"/>
    <property type="match status" value="1"/>
</dbReference>
<organism evidence="2 3">
    <name type="scientific">Pseudoalteromonas fenneropenaei</name>
    <dbReference type="NCBI Taxonomy" id="1737459"/>
    <lineage>
        <taxon>Bacteria</taxon>
        <taxon>Pseudomonadati</taxon>
        <taxon>Pseudomonadota</taxon>
        <taxon>Gammaproteobacteria</taxon>
        <taxon>Alteromonadales</taxon>
        <taxon>Pseudoalteromonadaceae</taxon>
        <taxon>Pseudoalteromonas</taxon>
    </lineage>
</organism>
<comment type="caution">
    <text evidence="2">The sequence shown here is derived from an EMBL/GenBank/DDBJ whole genome shotgun (WGS) entry which is preliminary data.</text>
</comment>
<evidence type="ECO:0000313" key="3">
    <source>
        <dbReference type="Proteomes" id="UP001595453"/>
    </source>
</evidence>
<sequence length="243" mass="27718">MYNNINTKTHTKTQANIITNPYDKNYKVLKETMGKIEWAVDEALSAHPRLTGIRFDLHIPPSCLDPEGICFIGSGVMKRFFSSLQAKIKASHKFKSSKQVQHLRYVWVKEYGEKSNRPHYHVCIFLNKDNFQGLGDIYAAICSPKFIKKSLAQQIIEAWASALKIEYSMSCSHVHFPENPKYWVDTKNETLGLGKLALLTRLSYLAKPNTKVFGIGEKTYSDGKYLIYTPPVVLGLRQKKGKK</sequence>
<proteinExistence type="predicted"/>
<keyword evidence="3" id="KW-1185">Reference proteome</keyword>